<proteinExistence type="predicted"/>
<dbReference type="RefSeq" id="WP_345026545.1">
    <property type="nucleotide sequence ID" value="NZ_BAABEY010000002.1"/>
</dbReference>
<evidence type="ECO:0000313" key="2">
    <source>
        <dbReference type="EMBL" id="GAA4432942.1"/>
    </source>
</evidence>
<name>A0ABP8LPS4_9BACT</name>
<dbReference type="PROSITE" id="PS51257">
    <property type="entry name" value="PROKAR_LIPOPROTEIN"/>
    <property type="match status" value="1"/>
</dbReference>
<comment type="caution">
    <text evidence="2">The sequence shown here is derived from an EMBL/GenBank/DDBJ whole genome shotgun (WGS) entry which is preliminary data.</text>
</comment>
<dbReference type="InterPro" id="IPR025665">
    <property type="entry name" value="Beta-barrel_OMP_2"/>
</dbReference>
<evidence type="ECO:0000313" key="3">
    <source>
        <dbReference type="Proteomes" id="UP001501508"/>
    </source>
</evidence>
<protein>
    <recommendedName>
        <fullName evidence="1">Outer membrane protein beta-barrel domain-containing protein</fullName>
    </recommendedName>
</protein>
<dbReference type="EMBL" id="BAABEY010000002">
    <property type="protein sequence ID" value="GAA4432942.1"/>
    <property type="molecule type" value="Genomic_DNA"/>
</dbReference>
<sequence length="245" mass="28040">MYTVNIRHLFNLHRSQVIQLTLLGVLLVGCAENAGAQGQGYVRKHLEFYDDKPVHFGFLFAMPVNRYVVRTSDAYVSDTTVALFSPVTTAFRMGFTISKVLSEHFDIRTTPSVTLYGRTLTYQYANSKRDKIRESTWVEVPLLLKYKSKRRVNTRMYLIGGVTFGFETNVKNKIRFGADQLNTNKSDITLDYGVGLERFFEFFKFAPELRFSHGLINMVPSTGMQTTPGIERLTTHAVSIYLNFE</sequence>
<accession>A0ABP8LPS4</accession>
<dbReference type="Pfam" id="PF13568">
    <property type="entry name" value="OMP_b-brl_2"/>
    <property type="match status" value="1"/>
</dbReference>
<gene>
    <name evidence="2" type="ORF">GCM10023091_05880</name>
</gene>
<organism evidence="2 3">
    <name type="scientific">Ravibacter arvi</name>
    <dbReference type="NCBI Taxonomy" id="2051041"/>
    <lineage>
        <taxon>Bacteria</taxon>
        <taxon>Pseudomonadati</taxon>
        <taxon>Bacteroidota</taxon>
        <taxon>Cytophagia</taxon>
        <taxon>Cytophagales</taxon>
        <taxon>Spirosomataceae</taxon>
        <taxon>Ravibacter</taxon>
    </lineage>
</organism>
<dbReference type="Proteomes" id="UP001501508">
    <property type="component" value="Unassembled WGS sequence"/>
</dbReference>
<feature type="domain" description="Outer membrane protein beta-barrel" evidence="1">
    <location>
        <begin position="52"/>
        <end position="218"/>
    </location>
</feature>
<reference evidence="3" key="1">
    <citation type="journal article" date="2019" name="Int. J. Syst. Evol. Microbiol.">
        <title>The Global Catalogue of Microorganisms (GCM) 10K type strain sequencing project: providing services to taxonomists for standard genome sequencing and annotation.</title>
        <authorList>
            <consortium name="The Broad Institute Genomics Platform"/>
            <consortium name="The Broad Institute Genome Sequencing Center for Infectious Disease"/>
            <person name="Wu L."/>
            <person name="Ma J."/>
        </authorList>
    </citation>
    <scope>NUCLEOTIDE SEQUENCE [LARGE SCALE GENOMIC DNA]</scope>
    <source>
        <strain evidence="3">JCM 31920</strain>
    </source>
</reference>
<evidence type="ECO:0000259" key="1">
    <source>
        <dbReference type="Pfam" id="PF13568"/>
    </source>
</evidence>
<keyword evidence="3" id="KW-1185">Reference proteome</keyword>